<evidence type="ECO:0000313" key="3">
    <source>
        <dbReference type="Proteomes" id="UP000268016"/>
    </source>
</evidence>
<dbReference type="EMBL" id="RDRB01000005">
    <property type="protein sequence ID" value="ROU01275.1"/>
    <property type="molecule type" value="Genomic_DNA"/>
</dbReference>
<dbReference type="Proteomes" id="UP000268016">
    <property type="component" value="Unassembled WGS sequence"/>
</dbReference>
<reference evidence="2 3" key="1">
    <citation type="submission" date="2018-10" db="EMBL/GenBank/DDBJ databases">
        <title>Histidinibacterium lentulum gen. nov., sp. nov., a marine bacterium from the culture broth of Picochlorum sp. 122.</title>
        <authorList>
            <person name="Wang G."/>
        </authorList>
    </citation>
    <scope>NUCLEOTIDE SEQUENCE [LARGE SCALE GENOMIC DNA]</scope>
    <source>
        <strain evidence="2 3">B17</strain>
    </source>
</reference>
<dbReference type="OrthoDB" id="9798709at2"/>
<dbReference type="PANTHER" id="PTHR36440:SF1">
    <property type="entry name" value="PUTATIVE (AFU_ORTHOLOGUE AFUA_8G07350)-RELATED"/>
    <property type="match status" value="1"/>
</dbReference>
<proteinExistence type="predicted"/>
<dbReference type="InterPro" id="IPR053146">
    <property type="entry name" value="QDO-like"/>
</dbReference>
<sequence length="156" mass="16860">MSDHRHYNVFGLLVSFRVLPEEVENKFVLMDALVPPGLGAPPNFHGGETEVFRVMEGEFDFLIDGQKVSARSGDTVVVPDGAVHAFTCTGARPGRLEIINAPGRMHVDFFRGVGEPMPDDRTLPAPPAGPPDMAKVMQVAEATGLKLVPPQMEAAR</sequence>
<dbReference type="InterPro" id="IPR011051">
    <property type="entry name" value="RmlC_Cupin_sf"/>
</dbReference>
<evidence type="ECO:0000259" key="1">
    <source>
        <dbReference type="Pfam" id="PF07883"/>
    </source>
</evidence>
<dbReference type="InterPro" id="IPR013096">
    <property type="entry name" value="Cupin_2"/>
</dbReference>
<dbReference type="Pfam" id="PF07883">
    <property type="entry name" value="Cupin_2"/>
    <property type="match status" value="1"/>
</dbReference>
<feature type="domain" description="Cupin type-2" evidence="1">
    <location>
        <begin position="33"/>
        <end position="96"/>
    </location>
</feature>
<accession>A0A3N2R1C7</accession>
<comment type="caution">
    <text evidence="2">The sequence shown here is derived from an EMBL/GenBank/DDBJ whole genome shotgun (WGS) entry which is preliminary data.</text>
</comment>
<keyword evidence="3" id="KW-1185">Reference proteome</keyword>
<evidence type="ECO:0000313" key="2">
    <source>
        <dbReference type="EMBL" id="ROU01275.1"/>
    </source>
</evidence>
<protein>
    <submittedName>
        <fullName evidence="2">Cupin domain-containing protein</fullName>
    </submittedName>
</protein>
<dbReference type="AlphaFoldDB" id="A0A3N2R1C7"/>
<dbReference type="SUPFAM" id="SSF51182">
    <property type="entry name" value="RmlC-like cupins"/>
    <property type="match status" value="1"/>
</dbReference>
<dbReference type="Gene3D" id="2.60.120.10">
    <property type="entry name" value="Jelly Rolls"/>
    <property type="match status" value="1"/>
</dbReference>
<name>A0A3N2R1C7_9RHOB</name>
<organism evidence="2 3">
    <name type="scientific">Histidinibacterium lentulum</name>
    <dbReference type="NCBI Taxonomy" id="2480588"/>
    <lineage>
        <taxon>Bacteria</taxon>
        <taxon>Pseudomonadati</taxon>
        <taxon>Pseudomonadota</taxon>
        <taxon>Alphaproteobacteria</taxon>
        <taxon>Rhodobacterales</taxon>
        <taxon>Paracoccaceae</taxon>
        <taxon>Histidinibacterium</taxon>
    </lineage>
</organism>
<dbReference type="RefSeq" id="WP_123642609.1">
    <property type="nucleotide sequence ID" value="NZ_ML119085.1"/>
</dbReference>
<gene>
    <name evidence="2" type="ORF">EAT49_12240</name>
</gene>
<dbReference type="PANTHER" id="PTHR36440">
    <property type="entry name" value="PUTATIVE (AFU_ORTHOLOGUE AFUA_8G07350)-RELATED"/>
    <property type="match status" value="1"/>
</dbReference>
<dbReference type="InterPro" id="IPR014710">
    <property type="entry name" value="RmlC-like_jellyroll"/>
</dbReference>